<comment type="caution">
    <text evidence="7">The sequence shown here is derived from an EMBL/GenBank/DDBJ whole genome shotgun (WGS) entry which is preliminary data.</text>
</comment>
<proteinExistence type="predicted"/>
<dbReference type="EMBL" id="JAXQNO010000004">
    <property type="protein sequence ID" value="KAK4800212.1"/>
    <property type="molecule type" value="Genomic_DNA"/>
</dbReference>
<comment type="subcellular location">
    <subcellularLocation>
        <location evidence="1">Membrane</location>
        <topology evidence="1">Single-pass membrane protein</topology>
    </subcellularLocation>
</comment>
<evidence type="ECO:0000259" key="6">
    <source>
        <dbReference type="Pfam" id="PF03168"/>
    </source>
</evidence>
<keyword evidence="3 5" id="KW-1133">Transmembrane helix</keyword>
<dbReference type="GO" id="GO:0098542">
    <property type="term" value="P:defense response to other organism"/>
    <property type="evidence" value="ECO:0007669"/>
    <property type="project" value="InterPro"/>
</dbReference>
<sequence>MTDCGNHGNGGKKKFQRILAGFLVISFILLVTALLVWAILRPKKPRFVLRDVTVRAFNASVPNFLTSNFAITVSSRNPNDRIGVYYDRLDVYATYRSQQITFRTRIPPTYQGHEEANVWSPIIYGTTVPVAPYNSLALVQDEAAGVIRLLIKIDGRVRFKLGTFITKRYHIHVKCLATIPFGSTSSCCGGAGIIVGDNAIKFQIVERCSVSI</sequence>
<dbReference type="PANTHER" id="PTHR31415">
    <property type="entry name" value="OS05G0367900 PROTEIN"/>
    <property type="match status" value="1"/>
</dbReference>
<evidence type="ECO:0000256" key="1">
    <source>
        <dbReference type="ARBA" id="ARBA00004167"/>
    </source>
</evidence>
<organism evidence="7 8">
    <name type="scientific">Trapa natans</name>
    <name type="common">Water chestnut</name>
    <dbReference type="NCBI Taxonomy" id="22666"/>
    <lineage>
        <taxon>Eukaryota</taxon>
        <taxon>Viridiplantae</taxon>
        <taxon>Streptophyta</taxon>
        <taxon>Embryophyta</taxon>
        <taxon>Tracheophyta</taxon>
        <taxon>Spermatophyta</taxon>
        <taxon>Magnoliopsida</taxon>
        <taxon>eudicotyledons</taxon>
        <taxon>Gunneridae</taxon>
        <taxon>Pentapetalae</taxon>
        <taxon>rosids</taxon>
        <taxon>malvids</taxon>
        <taxon>Myrtales</taxon>
        <taxon>Lythraceae</taxon>
        <taxon>Trapa</taxon>
    </lineage>
</organism>
<protein>
    <recommendedName>
        <fullName evidence="6">Late embryogenesis abundant protein LEA-2 subgroup domain-containing protein</fullName>
    </recommendedName>
</protein>
<dbReference type="InterPro" id="IPR004864">
    <property type="entry name" value="LEA_2"/>
</dbReference>
<name>A0AAN7MJ73_TRANT</name>
<evidence type="ECO:0000256" key="2">
    <source>
        <dbReference type="ARBA" id="ARBA00022692"/>
    </source>
</evidence>
<dbReference type="AlphaFoldDB" id="A0AAN7MJ73"/>
<evidence type="ECO:0000256" key="5">
    <source>
        <dbReference type="SAM" id="Phobius"/>
    </source>
</evidence>
<evidence type="ECO:0000313" key="8">
    <source>
        <dbReference type="Proteomes" id="UP001346149"/>
    </source>
</evidence>
<dbReference type="GO" id="GO:0005886">
    <property type="term" value="C:plasma membrane"/>
    <property type="evidence" value="ECO:0007669"/>
    <property type="project" value="TreeGrafter"/>
</dbReference>
<gene>
    <name evidence="7" type="ORF">SAY86_025577</name>
</gene>
<feature type="domain" description="Late embryogenesis abundant protein LEA-2 subgroup" evidence="6">
    <location>
        <begin position="72"/>
        <end position="175"/>
    </location>
</feature>
<feature type="transmembrane region" description="Helical" evidence="5">
    <location>
        <begin position="18"/>
        <end position="40"/>
    </location>
</feature>
<dbReference type="InterPro" id="IPR044839">
    <property type="entry name" value="NDR1-like"/>
</dbReference>
<keyword evidence="2 5" id="KW-0812">Transmembrane</keyword>
<dbReference type="GO" id="GO:0009506">
    <property type="term" value="C:plasmodesma"/>
    <property type="evidence" value="ECO:0007669"/>
    <property type="project" value="TreeGrafter"/>
</dbReference>
<accession>A0AAN7MJ73</accession>
<evidence type="ECO:0000256" key="4">
    <source>
        <dbReference type="ARBA" id="ARBA00023136"/>
    </source>
</evidence>
<keyword evidence="8" id="KW-1185">Reference proteome</keyword>
<evidence type="ECO:0000256" key="3">
    <source>
        <dbReference type="ARBA" id="ARBA00022989"/>
    </source>
</evidence>
<evidence type="ECO:0000313" key="7">
    <source>
        <dbReference type="EMBL" id="KAK4800212.1"/>
    </source>
</evidence>
<dbReference type="Proteomes" id="UP001346149">
    <property type="component" value="Unassembled WGS sequence"/>
</dbReference>
<keyword evidence="4 5" id="KW-0472">Membrane</keyword>
<dbReference type="Pfam" id="PF03168">
    <property type="entry name" value="LEA_2"/>
    <property type="match status" value="1"/>
</dbReference>
<reference evidence="7 8" key="1">
    <citation type="journal article" date="2023" name="Hortic Res">
        <title>Pangenome of water caltrop reveals structural variations and asymmetric subgenome divergence after allopolyploidization.</title>
        <authorList>
            <person name="Zhang X."/>
            <person name="Chen Y."/>
            <person name="Wang L."/>
            <person name="Yuan Y."/>
            <person name="Fang M."/>
            <person name="Shi L."/>
            <person name="Lu R."/>
            <person name="Comes H.P."/>
            <person name="Ma Y."/>
            <person name="Chen Y."/>
            <person name="Huang G."/>
            <person name="Zhou Y."/>
            <person name="Zheng Z."/>
            <person name="Qiu Y."/>
        </authorList>
    </citation>
    <scope>NUCLEOTIDE SEQUENCE [LARGE SCALE GENOMIC DNA]</scope>
    <source>
        <strain evidence="7">F231</strain>
    </source>
</reference>
<dbReference type="PANTHER" id="PTHR31415:SF51">
    <property type="entry name" value="LATE EMBRYOGENESIS ABUNDANT (LEA) HYDROXYPROLINE-RICH GLYCOPROTEIN FAMILY"/>
    <property type="match status" value="1"/>
</dbReference>